<accession>A0A4Z2GQC1</accession>
<evidence type="ECO:0000313" key="1">
    <source>
        <dbReference type="EMBL" id="TNN55430.1"/>
    </source>
</evidence>
<name>A0A4Z2GQC1_9TELE</name>
<sequence>MATMGRPSSGLSWCCWSGGGEHCLGDAASESKDPTHPSTLSTTAAILLRQGGDGSDDSEERARAKWSVESSSLRNLWHLTMSTLMASVTRTSGVRMPVDSTMKWSRNLPSFTTFFRSSCRRNSLLQVSKRLFTTLATFLPEKGKEEKRLHSQI</sequence>
<protein>
    <submittedName>
        <fullName evidence="1">Uncharacterized protein</fullName>
    </submittedName>
</protein>
<dbReference type="EMBL" id="SRLO01000456">
    <property type="protein sequence ID" value="TNN55430.1"/>
    <property type="molecule type" value="Genomic_DNA"/>
</dbReference>
<evidence type="ECO:0000313" key="2">
    <source>
        <dbReference type="Proteomes" id="UP000314294"/>
    </source>
</evidence>
<dbReference type="Proteomes" id="UP000314294">
    <property type="component" value="Unassembled WGS sequence"/>
</dbReference>
<dbReference type="AlphaFoldDB" id="A0A4Z2GQC1"/>
<gene>
    <name evidence="1" type="ORF">EYF80_034380</name>
</gene>
<comment type="caution">
    <text evidence="1">The sequence shown here is derived from an EMBL/GenBank/DDBJ whole genome shotgun (WGS) entry which is preliminary data.</text>
</comment>
<organism evidence="1 2">
    <name type="scientific">Liparis tanakae</name>
    <name type="common">Tanaka's snailfish</name>
    <dbReference type="NCBI Taxonomy" id="230148"/>
    <lineage>
        <taxon>Eukaryota</taxon>
        <taxon>Metazoa</taxon>
        <taxon>Chordata</taxon>
        <taxon>Craniata</taxon>
        <taxon>Vertebrata</taxon>
        <taxon>Euteleostomi</taxon>
        <taxon>Actinopterygii</taxon>
        <taxon>Neopterygii</taxon>
        <taxon>Teleostei</taxon>
        <taxon>Neoteleostei</taxon>
        <taxon>Acanthomorphata</taxon>
        <taxon>Eupercaria</taxon>
        <taxon>Perciformes</taxon>
        <taxon>Cottioidei</taxon>
        <taxon>Cottales</taxon>
        <taxon>Liparidae</taxon>
        <taxon>Liparis</taxon>
    </lineage>
</organism>
<reference evidence="1 2" key="1">
    <citation type="submission" date="2019-03" db="EMBL/GenBank/DDBJ databases">
        <title>First draft genome of Liparis tanakae, snailfish: a comprehensive survey of snailfish specific genes.</title>
        <authorList>
            <person name="Kim W."/>
            <person name="Song I."/>
            <person name="Jeong J.-H."/>
            <person name="Kim D."/>
            <person name="Kim S."/>
            <person name="Ryu S."/>
            <person name="Song J.Y."/>
            <person name="Lee S.K."/>
        </authorList>
    </citation>
    <scope>NUCLEOTIDE SEQUENCE [LARGE SCALE GENOMIC DNA]</scope>
    <source>
        <tissue evidence="1">Muscle</tissue>
    </source>
</reference>
<proteinExistence type="predicted"/>
<keyword evidence="2" id="KW-1185">Reference proteome</keyword>